<name>A0A673Y8X0_SALTR</name>
<dbReference type="GeneTree" id="ENSGT01020000230338"/>
<dbReference type="InterPro" id="IPR050111">
    <property type="entry name" value="C-type_lectin/snaclec_domain"/>
</dbReference>
<keyword evidence="5" id="KW-0472">Membrane</keyword>
<dbReference type="Gene3D" id="1.20.5.400">
    <property type="match status" value="1"/>
</dbReference>
<dbReference type="InterPro" id="IPR016186">
    <property type="entry name" value="C-type_lectin-like/link_sf"/>
</dbReference>
<dbReference type="Proteomes" id="UP000472277">
    <property type="component" value="Chromosome 11"/>
</dbReference>
<dbReference type="PROSITE" id="PS00615">
    <property type="entry name" value="C_TYPE_LECTIN_1"/>
    <property type="match status" value="1"/>
</dbReference>
<dbReference type="PROSITE" id="PS50041">
    <property type="entry name" value="C_TYPE_LECTIN_2"/>
    <property type="match status" value="1"/>
</dbReference>
<keyword evidence="2" id="KW-1015">Disulfide bond</keyword>
<evidence type="ECO:0000256" key="3">
    <source>
        <dbReference type="SAM" id="Coils"/>
    </source>
</evidence>
<keyword evidence="5" id="KW-0812">Transmembrane</keyword>
<feature type="transmembrane region" description="Helical" evidence="5">
    <location>
        <begin position="72"/>
        <end position="96"/>
    </location>
</feature>
<dbReference type="GO" id="GO:0030246">
    <property type="term" value="F:carbohydrate binding"/>
    <property type="evidence" value="ECO:0007669"/>
    <property type="project" value="UniProtKB-KW"/>
</dbReference>
<dbReference type="SUPFAM" id="SSF56436">
    <property type="entry name" value="C-type lectin-like"/>
    <property type="match status" value="1"/>
</dbReference>
<keyword evidence="8" id="KW-1185">Reference proteome</keyword>
<keyword evidence="5" id="KW-1133">Transmembrane helix</keyword>
<dbReference type="InterPro" id="IPR001304">
    <property type="entry name" value="C-type_lectin-like"/>
</dbReference>
<organism evidence="7 8">
    <name type="scientific">Salmo trutta</name>
    <name type="common">Brown trout</name>
    <dbReference type="NCBI Taxonomy" id="8032"/>
    <lineage>
        <taxon>Eukaryota</taxon>
        <taxon>Metazoa</taxon>
        <taxon>Chordata</taxon>
        <taxon>Craniata</taxon>
        <taxon>Vertebrata</taxon>
        <taxon>Euteleostomi</taxon>
        <taxon>Actinopterygii</taxon>
        <taxon>Neopterygii</taxon>
        <taxon>Teleostei</taxon>
        <taxon>Protacanthopterygii</taxon>
        <taxon>Salmoniformes</taxon>
        <taxon>Salmonidae</taxon>
        <taxon>Salmoninae</taxon>
        <taxon>Salmo</taxon>
    </lineage>
</organism>
<protein>
    <submittedName>
        <fullName evidence="7">CD209 antigen-like protein E</fullName>
    </submittedName>
</protein>
<feature type="region of interest" description="Disordered" evidence="4">
    <location>
        <begin position="37"/>
        <end position="67"/>
    </location>
</feature>
<dbReference type="PANTHER" id="PTHR22803">
    <property type="entry name" value="MANNOSE, PHOSPHOLIPASE, LECTIN RECEPTOR RELATED"/>
    <property type="match status" value="1"/>
</dbReference>
<dbReference type="CDD" id="cd03590">
    <property type="entry name" value="CLECT_DC-SIGN_like"/>
    <property type="match status" value="1"/>
</dbReference>
<proteinExistence type="predicted"/>
<feature type="compositionally biased region" description="Basic and acidic residues" evidence="4">
    <location>
        <begin position="37"/>
        <end position="48"/>
    </location>
</feature>
<evidence type="ECO:0000256" key="4">
    <source>
        <dbReference type="SAM" id="MobiDB-lite"/>
    </source>
</evidence>
<dbReference type="InterPro" id="IPR018378">
    <property type="entry name" value="C-type_lectin_CS"/>
</dbReference>
<accession>A0A673Y8X0</accession>
<reference evidence="7" key="2">
    <citation type="submission" date="2025-09" db="UniProtKB">
        <authorList>
            <consortium name="Ensembl"/>
        </authorList>
    </citation>
    <scope>IDENTIFICATION</scope>
</reference>
<evidence type="ECO:0000256" key="2">
    <source>
        <dbReference type="ARBA" id="ARBA00023157"/>
    </source>
</evidence>
<feature type="domain" description="C-type lectin" evidence="6">
    <location>
        <begin position="188"/>
        <end position="302"/>
    </location>
</feature>
<sequence length="305" mass="35305">MSEAIYTEPDMKKKVKLNRGEMEERIVDIYVSADTLRDGETSTKREETADTAPNNGPGDQHSEPDSSGKRPFLVAAVCLGLLCVLLAGIIGLSVYYNRAIKDSEDKRNNLSQSCSLYKTNTTAERGQLQTRYNNLTEERDQLQTRYNNLTEERDQLQTRYNNLTKEKGHIQAKLYLIEQHCQEGWRYFDSSLYFLSSEKKTWKESRQDCLDRGADLVIINSKEEQTFLFNLHLRAWIGLTDSVTEGTWKWVDDTSLTTKYWRGGQPDDNGQEDCAEIYYGQDDPVQTWNDDNCLKYHDWICEKVV</sequence>
<gene>
    <name evidence="7" type="primary">LOC115202378</name>
</gene>
<dbReference type="InterPro" id="IPR033989">
    <property type="entry name" value="CD209-like_CTLD"/>
</dbReference>
<dbReference type="Ensembl" id="ENSSTUT00000032321.1">
    <property type="protein sequence ID" value="ENSSTUP00000030909.1"/>
    <property type="gene ID" value="ENSSTUG00000013323.1"/>
</dbReference>
<reference evidence="7" key="1">
    <citation type="submission" date="2025-08" db="UniProtKB">
        <authorList>
            <consortium name="Ensembl"/>
        </authorList>
    </citation>
    <scope>IDENTIFICATION</scope>
</reference>
<dbReference type="Gene3D" id="3.10.100.10">
    <property type="entry name" value="Mannose-Binding Protein A, subunit A"/>
    <property type="match status" value="1"/>
</dbReference>
<evidence type="ECO:0000256" key="5">
    <source>
        <dbReference type="SAM" id="Phobius"/>
    </source>
</evidence>
<dbReference type="InterPro" id="IPR016187">
    <property type="entry name" value="CTDL_fold"/>
</dbReference>
<evidence type="ECO:0000259" key="6">
    <source>
        <dbReference type="PROSITE" id="PS50041"/>
    </source>
</evidence>
<evidence type="ECO:0000313" key="7">
    <source>
        <dbReference type="Ensembl" id="ENSSTUP00000030909.1"/>
    </source>
</evidence>
<keyword evidence="1" id="KW-0430">Lectin</keyword>
<dbReference type="AlphaFoldDB" id="A0A673Y8X0"/>
<keyword evidence="3" id="KW-0175">Coiled coil</keyword>
<evidence type="ECO:0000256" key="1">
    <source>
        <dbReference type="ARBA" id="ARBA00022734"/>
    </source>
</evidence>
<dbReference type="Pfam" id="PF00059">
    <property type="entry name" value="Lectin_C"/>
    <property type="match status" value="1"/>
</dbReference>
<feature type="coiled-coil region" evidence="3">
    <location>
        <begin position="118"/>
        <end position="173"/>
    </location>
</feature>
<dbReference type="SMART" id="SM00034">
    <property type="entry name" value="CLECT"/>
    <property type="match status" value="1"/>
</dbReference>
<evidence type="ECO:0000313" key="8">
    <source>
        <dbReference type="Proteomes" id="UP000472277"/>
    </source>
</evidence>